<keyword evidence="1" id="KW-0812">Transmembrane</keyword>
<dbReference type="InterPro" id="IPR002492">
    <property type="entry name" value="Transposase_Tc1-like"/>
</dbReference>
<dbReference type="InterPro" id="IPR036397">
    <property type="entry name" value="RNaseH_sf"/>
</dbReference>
<comment type="caution">
    <text evidence="3">The sequence shown here is derived from an EMBL/GenBank/DDBJ whole genome shotgun (WGS) entry which is preliminary data.</text>
</comment>
<dbReference type="Pfam" id="PF01498">
    <property type="entry name" value="HTH_Tnp_Tc3_2"/>
    <property type="match status" value="1"/>
</dbReference>
<name>A0ABQ8T4M0_PERAM</name>
<dbReference type="Gene3D" id="3.30.420.10">
    <property type="entry name" value="Ribonuclease H-like superfamily/Ribonuclease H"/>
    <property type="match status" value="1"/>
</dbReference>
<organism evidence="3 4">
    <name type="scientific">Periplaneta americana</name>
    <name type="common">American cockroach</name>
    <name type="synonym">Blatta americana</name>
    <dbReference type="NCBI Taxonomy" id="6978"/>
    <lineage>
        <taxon>Eukaryota</taxon>
        <taxon>Metazoa</taxon>
        <taxon>Ecdysozoa</taxon>
        <taxon>Arthropoda</taxon>
        <taxon>Hexapoda</taxon>
        <taxon>Insecta</taxon>
        <taxon>Pterygota</taxon>
        <taxon>Neoptera</taxon>
        <taxon>Polyneoptera</taxon>
        <taxon>Dictyoptera</taxon>
        <taxon>Blattodea</taxon>
        <taxon>Blattoidea</taxon>
        <taxon>Blattidae</taxon>
        <taxon>Blattinae</taxon>
        <taxon>Periplaneta</taxon>
    </lineage>
</organism>
<proteinExistence type="predicted"/>
<evidence type="ECO:0000313" key="4">
    <source>
        <dbReference type="Proteomes" id="UP001148838"/>
    </source>
</evidence>
<evidence type="ECO:0000313" key="3">
    <source>
        <dbReference type="EMBL" id="KAJ4441432.1"/>
    </source>
</evidence>
<feature type="transmembrane region" description="Helical" evidence="1">
    <location>
        <begin position="33"/>
        <end position="57"/>
    </location>
</feature>
<feature type="domain" description="Transposase Tc1-like" evidence="2">
    <location>
        <begin position="100"/>
        <end position="171"/>
    </location>
</feature>
<sequence>MKTQRPGHYHSTGVIHEAAKSQVKQLKPDYFKIFYTVVLEFIGSGGIVDFLFFRIYFFRLFLIRFETHNGIRCSKTFKETQEYISKRGSCRPRCRTQNEDRSMVLSVLRERNLPAMMVAQPFVDMHGRPISAKTVRKSLKVSGLKSAKHATGPRLLRMHRVERLRFAQGHRVWRNEQWSCVLFTDESRFNLRSPEDVKEFGEVEGNEFRNAVFPRGRHLEMVE</sequence>
<dbReference type="Proteomes" id="UP001148838">
    <property type="component" value="Unassembled WGS sequence"/>
</dbReference>
<evidence type="ECO:0000256" key="1">
    <source>
        <dbReference type="SAM" id="Phobius"/>
    </source>
</evidence>
<keyword evidence="1" id="KW-0472">Membrane</keyword>
<accession>A0ABQ8T4M0</accession>
<reference evidence="3 4" key="1">
    <citation type="journal article" date="2022" name="Allergy">
        <title>Genome assembly and annotation of Periplaneta americana reveal a comprehensive cockroach allergen profile.</title>
        <authorList>
            <person name="Wang L."/>
            <person name="Xiong Q."/>
            <person name="Saelim N."/>
            <person name="Wang L."/>
            <person name="Nong W."/>
            <person name="Wan A.T."/>
            <person name="Shi M."/>
            <person name="Liu X."/>
            <person name="Cao Q."/>
            <person name="Hui J.H.L."/>
            <person name="Sookrung N."/>
            <person name="Leung T.F."/>
            <person name="Tungtrongchitr A."/>
            <person name="Tsui S.K.W."/>
        </authorList>
    </citation>
    <scope>NUCLEOTIDE SEQUENCE [LARGE SCALE GENOMIC DNA]</scope>
    <source>
        <strain evidence="3">PWHHKU_190912</strain>
    </source>
</reference>
<keyword evidence="1" id="KW-1133">Transmembrane helix</keyword>
<keyword evidence="4" id="KW-1185">Reference proteome</keyword>
<gene>
    <name evidence="3" type="ORF">ANN_11287</name>
</gene>
<dbReference type="EMBL" id="JAJSOF020000015">
    <property type="protein sequence ID" value="KAJ4441432.1"/>
    <property type="molecule type" value="Genomic_DNA"/>
</dbReference>
<protein>
    <recommendedName>
        <fullName evidence="2">Transposase Tc1-like domain-containing protein</fullName>
    </recommendedName>
</protein>
<evidence type="ECO:0000259" key="2">
    <source>
        <dbReference type="Pfam" id="PF01498"/>
    </source>
</evidence>